<keyword evidence="4" id="KW-0862">Zinc</keyword>
<keyword evidence="3 5" id="KW-0863">Zinc-finger</keyword>
<dbReference type="PROSITE" id="PS50157">
    <property type="entry name" value="ZINC_FINGER_C2H2_2"/>
    <property type="match status" value="2"/>
</dbReference>
<dbReference type="PANTHER" id="PTHR24403:SF67">
    <property type="entry name" value="FI01116P-RELATED"/>
    <property type="match status" value="1"/>
</dbReference>
<keyword evidence="1" id="KW-0479">Metal-binding</keyword>
<dbReference type="Gene3D" id="3.30.160.60">
    <property type="entry name" value="Classic Zinc Finger"/>
    <property type="match status" value="2"/>
</dbReference>
<dbReference type="InterPro" id="IPR036236">
    <property type="entry name" value="Znf_C2H2_sf"/>
</dbReference>
<evidence type="ECO:0000256" key="1">
    <source>
        <dbReference type="ARBA" id="ARBA00022723"/>
    </source>
</evidence>
<gene>
    <name evidence="7" type="ORF">HHI36_021269</name>
</gene>
<organism evidence="7 8">
    <name type="scientific">Cryptolaemus montrouzieri</name>
    <dbReference type="NCBI Taxonomy" id="559131"/>
    <lineage>
        <taxon>Eukaryota</taxon>
        <taxon>Metazoa</taxon>
        <taxon>Ecdysozoa</taxon>
        <taxon>Arthropoda</taxon>
        <taxon>Hexapoda</taxon>
        <taxon>Insecta</taxon>
        <taxon>Pterygota</taxon>
        <taxon>Neoptera</taxon>
        <taxon>Endopterygota</taxon>
        <taxon>Coleoptera</taxon>
        <taxon>Polyphaga</taxon>
        <taxon>Cucujiformia</taxon>
        <taxon>Coccinelloidea</taxon>
        <taxon>Coccinellidae</taxon>
        <taxon>Scymninae</taxon>
        <taxon>Scymnini</taxon>
        <taxon>Cryptolaemus</taxon>
    </lineage>
</organism>
<evidence type="ECO:0000256" key="5">
    <source>
        <dbReference type="PROSITE-ProRule" id="PRU00042"/>
    </source>
</evidence>
<name>A0ABD2MWE2_9CUCU</name>
<evidence type="ECO:0000313" key="7">
    <source>
        <dbReference type="EMBL" id="KAL3270744.1"/>
    </source>
</evidence>
<accession>A0ABD2MWE2</accession>
<comment type="caution">
    <text evidence="7">The sequence shown here is derived from an EMBL/GenBank/DDBJ whole genome shotgun (WGS) entry which is preliminary data.</text>
</comment>
<dbReference type="AlphaFoldDB" id="A0ABD2MWE2"/>
<protein>
    <recommendedName>
        <fullName evidence="6">C2H2-type domain-containing protein</fullName>
    </recommendedName>
</protein>
<dbReference type="Proteomes" id="UP001516400">
    <property type="component" value="Unassembled WGS sequence"/>
</dbReference>
<keyword evidence="2" id="KW-0677">Repeat</keyword>
<dbReference type="SMART" id="SM00355">
    <property type="entry name" value="ZnF_C2H2"/>
    <property type="match status" value="4"/>
</dbReference>
<proteinExistence type="predicted"/>
<evidence type="ECO:0000256" key="3">
    <source>
        <dbReference type="ARBA" id="ARBA00022771"/>
    </source>
</evidence>
<dbReference type="InterPro" id="IPR050688">
    <property type="entry name" value="Zinc_finger/UBP_domain"/>
</dbReference>
<evidence type="ECO:0000259" key="6">
    <source>
        <dbReference type="PROSITE" id="PS50157"/>
    </source>
</evidence>
<evidence type="ECO:0000256" key="2">
    <source>
        <dbReference type="ARBA" id="ARBA00022737"/>
    </source>
</evidence>
<dbReference type="PROSITE" id="PS00028">
    <property type="entry name" value="ZINC_FINGER_C2H2_1"/>
    <property type="match status" value="2"/>
</dbReference>
<dbReference type="SUPFAM" id="SSF57667">
    <property type="entry name" value="beta-beta-alpha zinc fingers"/>
    <property type="match status" value="1"/>
</dbReference>
<dbReference type="PANTHER" id="PTHR24403">
    <property type="entry name" value="ZINC FINGER PROTEIN"/>
    <property type="match status" value="1"/>
</dbReference>
<dbReference type="GO" id="GO:0008270">
    <property type="term" value="F:zinc ion binding"/>
    <property type="evidence" value="ECO:0007669"/>
    <property type="project" value="UniProtKB-KW"/>
</dbReference>
<dbReference type="InterPro" id="IPR013087">
    <property type="entry name" value="Znf_C2H2_type"/>
</dbReference>
<evidence type="ECO:0000256" key="4">
    <source>
        <dbReference type="ARBA" id="ARBA00022833"/>
    </source>
</evidence>
<evidence type="ECO:0000313" key="8">
    <source>
        <dbReference type="Proteomes" id="UP001516400"/>
    </source>
</evidence>
<sequence>MNHAKHADGTKLEKSGPESHEIIIKVEEIKTEPVESYDDVLIHSNRIEILEFEEQKPPETIFFKTDIYHEEENFVSEIKSEVTDVETNGCTLKYESPLEVKEGGILKPTGFICSCCDYSAPSLQDLACHEKSIHHEPRWFPCKICTKVLKSTTSFKTHVNKHISKEFTKCHRCSFVATTVLRLRAHFRKEHSTEPHINYKCQFCSMVFITRVLQDDHEYLVHHKGKKRVDEIKTSRKRKMYPRYVR</sequence>
<dbReference type="EMBL" id="JABFTP020000042">
    <property type="protein sequence ID" value="KAL3270744.1"/>
    <property type="molecule type" value="Genomic_DNA"/>
</dbReference>
<feature type="domain" description="C2H2-type" evidence="6">
    <location>
        <begin position="140"/>
        <end position="167"/>
    </location>
</feature>
<keyword evidence="8" id="KW-1185">Reference proteome</keyword>
<reference evidence="7 8" key="1">
    <citation type="journal article" date="2021" name="BMC Biol.">
        <title>Horizontally acquired antibacterial genes associated with adaptive radiation of ladybird beetles.</title>
        <authorList>
            <person name="Li H.S."/>
            <person name="Tang X.F."/>
            <person name="Huang Y.H."/>
            <person name="Xu Z.Y."/>
            <person name="Chen M.L."/>
            <person name="Du X.Y."/>
            <person name="Qiu B.Y."/>
            <person name="Chen P.T."/>
            <person name="Zhang W."/>
            <person name="Slipinski A."/>
            <person name="Escalona H.E."/>
            <person name="Waterhouse R.M."/>
            <person name="Zwick A."/>
            <person name="Pang H."/>
        </authorList>
    </citation>
    <scope>NUCLEOTIDE SEQUENCE [LARGE SCALE GENOMIC DNA]</scope>
    <source>
        <strain evidence="7">SYSU2018</strain>
    </source>
</reference>
<feature type="domain" description="C2H2-type" evidence="6">
    <location>
        <begin position="199"/>
        <end position="228"/>
    </location>
</feature>